<evidence type="ECO:0000256" key="4">
    <source>
        <dbReference type="SAM" id="SignalP"/>
    </source>
</evidence>
<dbReference type="InterPro" id="IPR019734">
    <property type="entry name" value="TPR_rpt"/>
</dbReference>
<keyword evidence="2 3" id="KW-0802">TPR repeat</keyword>
<protein>
    <submittedName>
        <fullName evidence="5">Tetratricopeptide repeat-containing protein</fullName>
    </submittedName>
</protein>
<dbReference type="Pfam" id="PF13174">
    <property type="entry name" value="TPR_6"/>
    <property type="match status" value="1"/>
</dbReference>
<evidence type="ECO:0000256" key="2">
    <source>
        <dbReference type="ARBA" id="ARBA00022803"/>
    </source>
</evidence>
<dbReference type="Gene3D" id="1.25.40.10">
    <property type="entry name" value="Tetratricopeptide repeat domain"/>
    <property type="match status" value="2"/>
</dbReference>
<evidence type="ECO:0000313" key="6">
    <source>
        <dbReference type="Proteomes" id="UP000198480"/>
    </source>
</evidence>
<feature type="chain" id="PRO_5013167474" evidence="4">
    <location>
        <begin position="22"/>
        <end position="236"/>
    </location>
</feature>
<dbReference type="PROSITE" id="PS50005">
    <property type="entry name" value="TPR"/>
    <property type="match status" value="1"/>
</dbReference>
<proteinExistence type="predicted"/>
<reference evidence="6" key="1">
    <citation type="submission" date="2017-06" db="EMBL/GenBank/DDBJ databases">
        <authorList>
            <person name="Varghese N."/>
            <person name="Submissions S."/>
        </authorList>
    </citation>
    <scope>NUCLEOTIDE SEQUENCE [LARGE SCALE GENOMIC DNA]</scope>
    <source>
        <strain evidence="6">5C</strain>
    </source>
</reference>
<sequence>MMNRMRLLVVLMLLAVVPAMAQETPANAETPESIRKRNETDQRVYQLAIRYNDMAVARTKLMELIERNPTNARYGELLATLYFETNQFSAAALTALDVLQVNDRSIEALEIAAYSLEQIGALDRSLTQFERLYLLTDDIFALYKSAYLQFSLKKFDEAMNSINMLVKNAKSAEEKLGFPISDTENQEVSMRAAALNLKALVYVEQGSTEDARKAYQEALALEPDFKLAKDGLNDLK</sequence>
<dbReference type="InterPro" id="IPR013105">
    <property type="entry name" value="TPR_2"/>
</dbReference>
<name>A0A239D0V8_9BACT</name>
<evidence type="ECO:0000256" key="3">
    <source>
        <dbReference type="PROSITE-ProRule" id="PRU00339"/>
    </source>
</evidence>
<dbReference type="SUPFAM" id="SSF48452">
    <property type="entry name" value="TPR-like"/>
    <property type="match status" value="1"/>
</dbReference>
<dbReference type="Pfam" id="PF07719">
    <property type="entry name" value="TPR_2"/>
    <property type="match status" value="1"/>
</dbReference>
<dbReference type="AlphaFoldDB" id="A0A239D0V8"/>
<feature type="signal peptide" evidence="4">
    <location>
        <begin position="1"/>
        <end position="21"/>
    </location>
</feature>
<accession>A0A239D0V8</accession>
<organism evidence="5 6">
    <name type="scientific">Belliella buryatensis</name>
    <dbReference type="NCBI Taxonomy" id="1500549"/>
    <lineage>
        <taxon>Bacteria</taxon>
        <taxon>Pseudomonadati</taxon>
        <taxon>Bacteroidota</taxon>
        <taxon>Cytophagia</taxon>
        <taxon>Cytophagales</taxon>
        <taxon>Cyclobacteriaceae</taxon>
        <taxon>Belliella</taxon>
    </lineage>
</organism>
<keyword evidence="6" id="KW-1185">Reference proteome</keyword>
<feature type="repeat" description="TPR" evidence="3">
    <location>
        <begin position="192"/>
        <end position="225"/>
    </location>
</feature>
<dbReference type="InterPro" id="IPR011990">
    <property type="entry name" value="TPR-like_helical_dom_sf"/>
</dbReference>
<keyword evidence="4" id="KW-0732">Signal</keyword>
<keyword evidence="1" id="KW-0677">Repeat</keyword>
<dbReference type="Proteomes" id="UP000198480">
    <property type="component" value="Unassembled WGS sequence"/>
</dbReference>
<gene>
    <name evidence="5" type="ORF">SAMN06295967_10625</name>
</gene>
<dbReference type="EMBL" id="FZOK01000006">
    <property type="protein sequence ID" value="SNS25243.1"/>
    <property type="molecule type" value="Genomic_DNA"/>
</dbReference>
<evidence type="ECO:0000313" key="5">
    <source>
        <dbReference type="EMBL" id="SNS25243.1"/>
    </source>
</evidence>
<dbReference type="RefSeq" id="WP_394335278.1">
    <property type="nucleotide sequence ID" value="NZ_FZOK01000006.1"/>
</dbReference>
<dbReference type="SMART" id="SM00028">
    <property type="entry name" value="TPR"/>
    <property type="match status" value="2"/>
</dbReference>
<evidence type="ECO:0000256" key="1">
    <source>
        <dbReference type="ARBA" id="ARBA00022737"/>
    </source>
</evidence>